<evidence type="ECO:0000313" key="2">
    <source>
        <dbReference type="Proteomes" id="UP001151760"/>
    </source>
</evidence>
<dbReference type="PANTHER" id="PTHR45786:SF74">
    <property type="entry name" value="ATP-DEPENDENT DNA HELICASE"/>
    <property type="match status" value="1"/>
</dbReference>
<proteinExistence type="predicted"/>
<dbReference type="Proteomes" id="UP001151760">
    <property type="component" value="Unassembled WGS sequence"/>
</dbReference>
<comment type="caution">
    <text evidence="1">The sequence shown here is derived from an EMBL/GenBank/DDBJ whole genome shotgun (WGS) entry which is preliminary data.</text>
</comment>
<accession>A0ABQ4Z3Y2</accession>
<organism evidence="1 2">
    <name type="scientific">Tanacetum coccineum</name>
    <dbReference type="NCBI Taxonomy" id="301880"/>
    <lineage>
        <taxon>Eukaryota</taxon>
        <taxon>Viridiplantae</taxon>
        <taxon>Streptophyta</taxon>
        <taxon>Embryophyta</taxon>
        <taxon>Tracheophyta</taxon>
        <taxon>Spermatophyta</taxon>
        <taxon>Magnoliopsida</taxon>
        <taxon>eudicotyledons</taxon>
        <taxon>Gunneridae</taxon>
        <taxon>Pentapetalae</taxon>
        <taxon>asterids</taxon>
        <taxon>campanulids</taxon>
        <taxon>Asterales</taxon>
        <taxon>Asteraceae</taxon>
        <taxon>Asteroideae</taxon>
        <taxon>Anthemideae</taxon>
        <taxon>Anthemidinae</taxon>
        <taxon>Tanacetum</taxon>
    </lineage>
</organism>
<keyword evidence="2" id="KW-1185">Reference proteome</keyword>
<dbReference type="PANTHER" id="PTHR45786">
    <property type="entry name" value="DNA BINDING PROTEIN-LIKE"/>
    <property type="match status" value="1"/>
</dbReference>
<reference evidence="1" key="1">
    <citation type="journal article" date="2022" name="Int. J. Mol. Sci.">
        <title>Draft Genome of Tanacetum Coccineum: Genomic Comparison of Closely Related Tanacetum-Family Plants.</title>
        <authorList>
            <person name="Yamashiro T."/>
            <person name="Shiraishi A."/>
            <person name="Nakayama K."/>
            <person name="Satake H."/>
        </authorList>
    </citation>
    <scope>NUCLEOTIDE SEQUENCE</scope>
</reference>
<reference evidence="1" key="2">
    <citation type="submission" date="2022-01" db="EMBL/GenBank/DDBJ databases">
        <authorList>
            <person name="Yamashiro T."/>
            <person name="Shiraishi A."/>
            <person name="Satake H."/>
            <person name="Nakayama K."/>
        </authorList>
    </citation>
    <scope>NUCLEOTIDE SEQUENCE</scope>
</reference>
<evidence type="ECO:0008006" key="3">
    <source>
        <dbReference type="Google" id="ProtNLM"/>
    </source>
</evidence>
<dbReference type="EMBL" id="BQNB010010922">
    <property type="protein sequence ID" value="GJS83718.1"/>
    <property type="molecule type" value="Genomic_DNA"/>
</dbReference>
<name>A0ABQ4Z3Y2_9ASTR</name>
<evidence type="ECO:0000313" key="1">
    <source>
        <dbReference type="EMBL" id="GJS83718.1"/>
    </source>
</evidence>
<sequence length="210" mass="24076">MAYWLFGYGELTENVLPMVFDHSVIYGVSADVDTAYSSKSGNGHLARQVLDTSYRSRIIRRICCQISRFSQTLRLCSKMRAQVDDSINNGRGRMCLRYQDNRMSHFGGDNSDLRRDIVEGLIDLLDTHNGLVQLFRTGDMLGAIVYETGPEANMNYDIVLEERSWYPQHVNKLHSSYMSLQSPLIFIYGQDGYYKDLKMVDPTRSSSDQK</sequence>
<gene>
    <name evidence="1" type="ORF">Tco_0750259</name>
</gene>
<protein>
    <recommendedName>
        <fullName evidence="3">Gamma-glutamylcyclotransferase family protein</fullName>
    </recommendedName>
</protein>